<feature type="domain" description="KIB1-4 beta-propeller" evidence="2">
    <location>
        <begin position="109"/>
        <end position="356"/>
    </location>
</feature>
<feature type="region of interest" description="Disordered" evidence="1">
    <location>
        <begin position="435"/>
        <end position="454"/>
    </location>
</feature>
<organism evidence="3 4">
    <name type="scientific">Lolium multiflorum</name>
    <name type="common">Italian ryegrass</name>
    <name type="synonym">Lolium perenne subsp. multiflorum</name>
    <dbReference type="NCBI Taxonomy" id="4521"/>
    <lineage>
        <taxon>Eukaryota</taxon>
        <taxon>Viridiplantae</taxon>
        <taxon>Streptophyta</taxon>
        <taxon>Embryophyta</taxon>
        <taxon>Tracheophyta</taxon>
        <taxon>Spermatophyta</taxon>
        <taxon>Magnoliopsida</taxon>
        <taxon>Liliopsida</taxon>
        <taxon>Poales</taxon>
        <taxon>Poaceae</taxon>
        <taxon>BOP clade</taxon>
        <taxon>Pooideae</taxon>
        <taxon>Poodae</taxon>
        <taxon>Poeae</taxon>
        <taxon>Poeae Chloroplast Group 2 (Poeae type)</taxon>
        <taxon>Loliodinae</taxon>
        <taxon>Loliinae</taxon>
        <taxon>Lolium</taxon>
    </lineage>
</organism>
<accession>A0AAD8RYF1</accession>
<comment type="caution">
    <text evidence="3">The sequence shown here is derived from an EMBL/GenBank/DDBJ whole genome shotgun (WGS) entry which is preliminary data.</text>
</comment>
<dbReference type="Pfam" id="PF03478">
    <property type="entry name" value="Beta-prop_KIB1-4"/>
    <property type="match status" value="1"/>
</dbReference>
<proteinExistence type="predicted"/>
<evidence type="ECO:0000313" key="3">
    <source>
        <dbReference type="EMBL" id="KAK1641844.1"/>
    </source>
</evidence>
<feature type="compositionally biased region" description="Low complexity" evidence="1">
    <location>
        <begin position="440"/>
        <end position="454"/>
    </location>
</feature>
<keyword evidence="4" id="KW-1185">Reference proteome</keyword>
<gene>
    <name evidence="3" type="ORF">QYE76_059649</name>
</gene>
<dbReference type="InterPro" id="IPR005174">
    <property type="entry name" value="KIB1-4_b-propeller"/>
</dbReference>
<dbReference type="EMBL" id="JAUUTY010000004">
    <property type="protein sequence ID" value="KAK1641844.1"/>
    <property type="molecule type" value="Genomic_DNA"/>
</dbReference>
<protein>
    <recommendedName>
        <fullName evidence="2">KIB1-4 beta-propeller domain-containing protein</fullName>
    </recommendedName>
</protein>
<sequence length="518" mass="57837">MKTKRCFPTVATSDDATDQYSTLWTTSLPGDLLLLIAWRVLAGEFLDYIRFRAVCRPWRDGTVSPHGRSLVDPRFHPRRWLMFPEGHGLHPGHNKLRGHLRFLNLDIGTYVHVKLPHFNNHCIIDSVDGLLLLQRDHDSAVRLLHPFTGDLADLPSLSSLQKKMQSYMHNDHYYHLDDERDSWFFSRIGMVASISCDANAAIITVMILFHRVFVVAFATTEDTQWNVPSWFIPPVSSPLSFRGSIYMVVQLPIFDVSVIGSSLVFRIDPPPQAGSPPPLPNLVAICPADKLYCGYHLVVCGSEILVVGFTDNSCMDILMYKLEDLMLERFVPVTSIRDRALFISNQRSLSVSTKAMPTSVPTAQLPGRAKWQELTERWCPAAGRSGWRRVWTTDLGRRLSRRHNNIGVDAWQLPGARAQLLGRRLGRRHSALPGLTAVSRPAGPTRTVPTATVPTASSDRRAGICADGQACADGVRVCAEAILCRRCCADGSRRHRRGPTAVDPVPTAAGRRPLGWFL</sequence>
<name>A0AAD8RYF1_LOLMU</name>
<reference evidence="3" key="1">
    <citation type="submission" date="2023-07" db="EMBL/GenBank/DDBJ databases">
        <title>A chromosome-level genome assembly of Lolium multiflorum.</title>
        <authorList>
            <person name="Chen Y."/>
            <person name="Copetti D."/>
            <person name="Kolliker R."/>
            <person name="Studer B."/>
        </authorList>
    </citation>
    <scope>NUCLEOTIDE SEQUENCE</scope>
    <source>
        <strain evidence="3">02402/16</strain>
        <tissue evidence="3">Leaf</tissue>
    </source>
</reference>
<dbReference type="Proteomes" id="UP001231189">
    <property type="component" value="Unassembled WGS sequence"/>
</dbReference>
<dbReference type="PANTHER" id="PTHR33165:SF53">
    <property type="entry name" value="OS04G0486300 PROTEIN"/>
    <property type="match status" value="1"/>
</dbReference>
<dbReference type="AlphaFoldDB" id="A0AAD8RYF1"/>
<evidence type="ECO:0000259" key="2">
    <source>
        <dbReference type="Pfam" id="PF03478"/>
    </source>
</evidence>
<evidence type="ECO:0000256" key="1">
    <source>
        <dbReference type="SAM" id="MobiDB-lite"/>
    </source>
</evidence>
<dbReference type="PANTHER" id="PTHR33165">
    <property type="entry name" value="F-BOX DOMAIN CONTAINING PROTEIN-LIKE-RELATED"/>
    <property type="match status" value="1"/>
</dbReference>
<evidence type="ECO:0000313" key="4">
    <source>
        <dbReference type="Proteomes" id="UP001231189"/>
    </source>
</evidence>